<protein>
    <recommendedName>
        <fullName evidence="3">DUF4988 domain-containing protein</fullName>
    </recommendedName>
</protein>
<comment type="caution">
    <text evidence="1">The sequence shown here is derived from an EMBL/GenBank/DDBJ whole genome shotgun (WGS) entry which is preliminary data.</text>
</comment>
<dbReference type="GeneID" id="82148928"/>
<keyword evidence="2" id="KW-1185">Reference proteome</keyword>
<dbReference type="AlphaFoldDB" id="A0A4Z0V3V2"/>
<dbReference type="EMBL" id="SJSA01000001">
    <property type="protein sequence ID" value="TGG39889.1"/>
    <property type="molecule type" value="Genomic_DNA"/>
</dbReference>
<dbReference type="PROSITE" id="PS51257">
    <property type="entry name" value="PROKAR_LIPOPROTEIN"/>
    <property type="match status" value="1"/>
</dbReference>
<dbReference type="RefSeq" id="WP_135470790.1">
    <property type="nucleotide sequence ID" value="NZ_CASJDB010000002.1"/>
</dbReference>
<reference evidence="1 2" key="1">
    <citation type="submission" date="2019-02" db="EMBL/GenBank/DDBJ databases">
        <title>Isolation and identification of novel species under the genus Muribaculum.</title>
        <authorList>
            <person name="Miyake S."/>
            <person name="Ding Y."/>
            <person name="Low A."/>
            <person name="Soh M."/>
            <person name="Seedorf H."/>
        </authorList>
    </citation>
    <scope>NUCLEOTIDE SEQUENCE [LARGE SCALE GENOMIC DNA]</scope>
    <source>
        <strain evidence="1 2">TLL-A3</strain>
    </source>
</reference>
<dbReference type="Proteomes" id="UP000297635">
    <property type="component" value="Unassembled WGS sequence"/>
</dbReference>
<accession>A0A4Z0V3V2</accession>
<organism evidence="1 2">
    <name type="scientific">Duncaniella freteri</name>
    <dbReference type="NCBI Taxonomy" id="2530391"/>
    <lineage>
        <taxon>Bacteria</taxon>
        <taxon>Pseudomonadati</taxon>
        <taxon>Bacteroidota</taxon>
        <taxon>Bacteroidia</taxon>
        <taxon>Bacteroidales</taxon>
        <taxon>Muribaculaceae</taxon>
        <taxon>Duncaniella</taxon>
    </lineage>
</organism>
<name>A0A4Z0V3V2_9BACT</name>
<gene>
    <name evidence="1" type="ORF">EZ315_03920</name>
</gene>
<evidence type="ECO:0008006" key="3">
    <source>
        <dbReference type="Google" id="ProtNLM"/>
    </source>
</evidence>
<proteinExistence type="predicted"/>
<evidence type="ECO:0000313" key="1">
    <source>
        <dbReference type="EMBL" id="TGG39889.1"/>
    </source>
</evidence>
<evidence type="ECO:0000313" key="2">
    <source>
        <dbReference type="Proteomes" id="UP000297635"/>
    </source>
</evidence>
<sequence length="1019" mass="109882">MNKKFINGFLLASLVVGSAGTLSSCKDYDDDINQLRTEVAQNKSAIDAINQKIANGAILTGVSQTADGITVTVEKDGKTQSYDIKNGKDGAAGESNLWTIVEEGGVAYWALNGVVKKEYPAQGPNGEQGVQGNYWAPNAQGTALEFYKYNAETKKYELDTTVEPVKIAVEGESNGLTAVLDGNYLYINGVEDAEGAVIISRNGLLQGIGFVPQLYLDGVEAVRFGYAKQAVKTPATTSTTGDVTVDGQTAAYTIASGWEYTALTRLFEGSEVANAKFNLNPNNANLEGVNFGFLPISNVESVSRAAVASLTARPADKKVVDGVMTLPFTVANPSAVTTENGTEYPVTALQAVLTGAEDVEKAVLTSDYFSLVPSLYNFTALSYIPKTGTADEHLYATGKNAVEGAVNFNVVYTQGTKFNLKDQIRVCYTKSDFGKAVANPVEEQISLADIAEKWGLNVKFNMMNYIVGESKTSDSEFATIAEDGEVTLRYLANENPKTWVDCSDDNASRSAIGRHPIVCVTLCNGNDVILAGYVKLNIADKDAEELPIYNQPIILAENEKPFAYLCENTDAKVVSTWQSMASKVLAELGMDEKTFNATFTIEDNTVYTSTTSGTTATFTNVSDTYGDLVYNKDAGVGLTNGFLTWAYDLDAVKEINKLTGKQVSIYRKFVHNTNDKFFLYLGVTIKMADAPTIMFGTLDEAYIPTGKTNEVGMRVPQAKNTLNKDVTDFDYLFKDYYVNKTIVPAYVGVQPEGYPAIDKLGVNQTYRFADNQKSGFSLDATKTKLAYGTPYSDANIVAMIDATTGNITYGPALAPATEPTEAAKTQLNNGTADYNVFANVQIDATYGACGLAPKSLSSNVVKVDFKKPVIVAGANGYEIYPNGIDPSKEILGNFFSMTDSYTNPLFGFTNGSYTDVKGIFAYYQINSVEIELPVVSGVEFSAEGMTEKTVDGKTVYVVEAADATGFATPAFLNTSKVVCNYTNGVLERDQNATVKVTVNYYWGSQTVNANVVVKAKPKA</sequence>